<protein>
    <submittedName>
        <fullName evidence="2">PPIC-type PPIASE domain protein</fullName>
    </submittedName>
</protein>
<dbReference type="PROSITE" id="PS51257">
    <property type="entry name" value="PROKAR_LIPOPROTEIN"/>
    <property type="match status" value="1"/>
</dbReference>
<gene>
    <name evidence="2" type="ORF">CDL18_10555</name>
</gene>
<dbReference type="EMBL" id="NIHM01000014">
    <property type="protein sequence ID" value="PLT54139.1"/>
    <property type="molecule type" value="Genomic_DNA"/>
</dbReference>
<name>A0A2N5NGR4_MEDGN</name>
<dbReference type="Proteomes" id="UP000234849">
    <property type="component" value="Unassembled WGS sequence"/>
</dbReference>
<dbReference type="SUPFAM" id="SSF109998">
    <property type="entry name" value="Triger factor/SurA peptide-binding domain-like"/>
    <property type="match status" value="1"/>
</dbReference>
<feature type="signal peptide" evidence="1">
    <location>
        <begin position="1"/>
        <end position="27"/>
    </location>
</feature>
<evidence type="ECO:0000256" key="1">
    <source>
        <dbReference type="SAM" id="SignalP"/>
    </source>
</evidence>
<evidence type="ECO:0000313" key="3">
    <source>
        <dbReference type="Proteomes" id="UP000234849"/>
    </source>
</evidence>
<dbReference type="RefSeq" id="WP_101879889.1">
    <property type="nucleotide sequence ID" value="NZ_NIHM01000014.1"/>
</dbReference>
<proteinExistence type="predicted"/>
<dbReference type="AlphaFoldDB" id="A0A2N5NGR4"/>
<keyword evidence="1" id="KW-0732">Signal</keyword>
<evidence type="ECO:0000313" key="2">
    <source>
        <dbReference type="EMBL" id="PLT54139.1"/>
    </source>
</evidence>
<organism evidence="2 3">
    <name type="scientific">Mediterraneibacter gnavus</name>
    <name type="common">Ruminococcus gnavus</name>
    <dbReference type="NCBI Taxonomy" id="33038"/>
    <lineage>
        <taxon>Bacteria</taxon>
        <taxon>Bacillati</taxon>
        <taxon>Bacillota</taxon>
        <taxon>Clostridia</taxon>
        <taxon>Lachnospirales</taxon>
        <taxon>Lachnospiraceae</taxon>
        <taxon>Mediterraneibacter</taxon>
    </lineage>
</organism>
<reference evidence="2 3" key="1">
    <citation type="journal article" date="2017" name="Genome Med.">
        <title>A novel Ruminococcus gnavus clade enriched in inflammatory bowel disease patients.</title>
        <authorList>
            <person name="Hall A.B."/>
            <person name="Yassour M."/>
            <person name="Sauk J."/>
            <person name="Garner A."/>
            <person name="Jiang X."/>
            <person name="Arthur T."/>
            <person name="Lagoudas G.K."/>
            <person name="Vatanen T."/>
            <person name="Fornelos N."/>
            <person name="Wilson R."/>
            <person name="Bertha M."/>
            <person name="Cohen M."/>
            <person name="Garber J."/>
            <person name="Khalili H."/>
            <person name="Gevers D."/>
            <person name="Ananthakrishnan A.N."/>
            <person name="Kugathasan S."/>
            <person name="Lander E.S."/>
            <person name="Blainey P."/>
            <person name="Vlamakis H."/>
            <person name="Xavier R.J."/>
            <person name="Huttenhower C."/>
        </authorList>
    </citation>
    <scope>NUCLEOTIDE SEQUENCE [LARGE SCALE GENOMIC DNA]</scope>
    <source>
        <strain evidence="2 3">RJX1118</strain>
    </source>
</reference>
<comment type="caution">
    <text evidence="2">The sequence shown here is derived from an EMBL/GenBank/DDBJ whole genome shotgun (WGS) entry which is preliminary data.</text>
</comment>
<dbReference type="InterPro" id="IPR027304">
    <property type="entry name" value="Trigger_fact/SurA_dom_sf"/>
</dbReference>
<accession>A0A2N5NGR4</accession>
<feature type="chain" id="PRO_5014950520" evidence="1">
    <location>
        <begin position="28"/>
        <end position="350"/>
    </location>
</feature>
<sequence length="350" mass="39225">MVGLKKRGVITAVAGILAAVTITGCSAAPDNDATVVTVGTEKVSYGVANFYARMQQAQYESFYAGLMGMSADTMWSQEVEEGKTYEENMKDSILEALENMYLVKQHASEYKVELTDKEKKKIDKAAEEFVEDNTLEDKEVVSGYKKYVKEYLELATIQQKMDAPMKEGVDENVSDEDAAQKKIEYVQFSYTKKDDSGQSVQMTDDEKKAEKEKAQTFLDTVSADPDKDMNAAAASAEKEVQTATFDSESSTLNADLLKAADALENVGDVTSLIETDDGVYVAKLTSKLDREATDQKKKEIVEERKQKQYEDQVETWRKETDIKVDKKEWKKVDFEDQGVNVKQTTTDSEK</sequence>